<sequence length="56" mass="6435">LAFHNTSIPSYLPNPSLILKLQLAKIIHTTCLNIFNSLPMQLLSYQMFIYPLNTWG</sequence>
<dbReference type="WBParaSite" id="EgrG_002007200">
    <property type="protein sequence ID" value="EgrG_002007200"/>
    <property type="gene ID" value="EgrG_002007200"/>
</dbReference>
<dbReference type="AlphaFoldDB" id="A0A068WYW7"/>
<reference evidence="1 2" key="1">
    <citation type="journal article" date="2013" name="Nature">
        <title>The genomes of four tapeworm species reveal adaptations to parasitism.</title>
        <authorList>
            <person name="Tsai I.J."/>
            <person name="Zarowiecki M."/>
            <person name="Holroyd N."/>
            <person name="Garciarrubio A."/>
            <person name="Sanchez-Flores A."/>
            <person name="Brooks K.L."/>
            <person name="Tracey A."/>
            <person name="Bobes R.J."/>
            <person name="Fragoso G."/>
            <person name="Sciutto E."/>
            <person name="Aslett M."/>
            <person name="Beasley H."/>
            <person name="Bennett H.M."/>
            <person name="Cai J."/>
            <person name="Camicia F."/>
            <person name="Clark R."/>
            <person name="Cucher M."/>
            <person name="De Silva N."/>
            <person name="Day T.A."/>
            <person name="Deplazes P."/>
            <person name="Estrada K."/>
            <person name="Fernandez C."/>
            <person name="Holland P.W."/>
            <person name="Hou J."/>
            <person name="Hu S."/>
            <person name="Huckvale T."/>
            <person name="Hung S.S."/>
            <person name="Kamenetzky L."/>
            <person name="Keane J.A."/>
            <person name="Kiss F."/>
            <person name="Koziol U."/>
            <person name="Lambert O."/>
            <person name="Liu K."/>
            <person name="Luo X."/>
            <person name="Luo Y."/>
            <person name="Macchiaroli N."/>
            <person name="Nichol S."/>
            <person name="Paps J."/>
            <person name="Parkinson J."/>
            <person name="Pouchkina-Stantcheva N."/>
            <person name="Riddiford N."/>
            <person name="Rosenzvit M."/>
            <person name="Salinas G."/>
            <person name="Wasmuth J.D."/>
            <person name="Zamanian M."/>
            <person name="Zheng Y."/>
            <person name="Cai X."/>
            <person name="Soberon X."/>
            <person name="Olson P.D."/>
            <person name="Laclette J.P."/>
            <person name="Brehm K."/>
            <person name="Berriman M."/>
            <person name="Garciarrubio A."/>
            <person name="Bobes R.J."/>
            <person name="Fragoso G."/>
            <person name="Sanchez-Flores A."/>
            <person name="Estrada K."/>
            <person name="Cevallos M.A."/>
            <person name="Morett E."/>
            <person name="Gonzalez V."/>
            <person name="Portillo T."/>
            <person name="Ochoa-Leyva A."/>
            <person name="Jose M.V."/>
            <person name="Sciutto E."/>
            <person name="Landa A."/>
            <person name="Jimenez L."/>
            <person name="Valdes V."/>
            <person name="Carrero J.C."/>
            <person name="Larralde C."/>
            <person name="Morales-Montor J."/>
            <person name="Limon-Lason J."/>
            <person name="Soberon X."/>
            <person name="Laclette J.P."/>
        </authorList>
    </citation>
    <scope>NUCLEOTIDE SEQUENCE [LARGE SCALE GENOMIC DNA]</scope>
</reference>
<gene>
    <name evidence="1" type="ORF">EgrG_002007200</name>
</gene>
<proteinExistence type="predicted"/>
<feature type="non-terminal residue" evidence="1">
    <location>
        <position position="1"/>
    </location>
</feature>
<dbReference type="Proteomes" id="UP000492820">
    <property type="component" value="Unassembled WGS sequence"/>
</dbReference>
<evidence type="ECO:0000313" key="1">
    <source>
        <dbReference type="EMBL" id="CDS25086.1"/>
    </source>
</evidence>
<evidence type="ECO:0000313" key="3">
    <source>
        <dbReference type="WBParaSite" id="EgrG_002007200"/>
    </source>
</evidence>
<accession>A0A068WYW7</accession>
<organism evidence="1">
    <name type="scientific">Echinococcus granulosus</name>
    <name type="common">Hydatid tapeworm</name>
    <dbReference type="NCBI Taxonomy" id="6210"/>
    <lineage>
        <taxon>Eukaryota</taxon>
        <taxon>Metazoa</taxon>
        <taxon>Spiralia</taxon>
        <taxon>Lophotrochozoa</taxon>
        <taxon>Platyhelminthes</taxon>
        <taxon>Cestoda</taxon>
        <taxon>Eucestoda</taxon>
        <taxon>Cyclophyllidea</taxon>
        <taxon>Taeniidae</taxon>
        <taxon>Echinococcus</taxon>
        <taxon>Echinococcus granulosus group</taxon>
    </lineage>
</organism>
<reference evidence="3" key="3">
    <citation type="submission" date="2020-10" db="UniProtKB">
        <authorList>
            <consortium name="WormBaseParasite"/>
        </authorList>
    </citation>
    <scope>IDENTIFICATION</scope>
</reference>
<name>A0A068WYW7_ECHGR</name>
<protein>
    <submittedName>
        <fullName evidence="3">Ovule protein</fullName>
    </submittedName>
</protein>
<reference evidence="1" key="2">
    <citation type="submission" date="2014-06" db="EMBL/GenBank/DDBJ databases">
        <authorList>
            <person name="Aslett M."/>
        </authorList>
    </citation>
    <scope>NUCLEOTIDE SEQUENCE</scope>
</reference>
<evidence type="ECO:0000313" key="2">
    <source>
        <dbReference type="Proteomes" id="UP000492820"/>
    </source>
</evidence>
<dbReference type="EMBL" id="LK028713">
    <property type="protein sequence ID" value="CDS25086.1"/>
    <property type="molecule type" value="Genomic_DNA"/>
</dbReference>